<dbReference type="Pfam" id="PF26168">
    <property type="entry name" value="Glyco_transf_N"/>
    <property type="match status" value="1"/>
</dbReference>
<name>A0AAN7G5W1_QUERU</name>
<dbReference type="PANTHER" id="PTHR11926">
    <property type="entry name" value="GLUCOSYL/GLUCURONOSYL TRANSFERASES"/>
    <property type="match status" value="1"/>
</dbReference>
<dbReference type="InterPro" id="IPR002213">
    <property type="entry name" value="UDP_glucos_trans"/>
</dbReference>
<proteinExistence type="inferred from homology"/>
<dbReference type="Proteomes" id="UP001324115">
    <property type="component" value="Unassembled WGS sequence"/>
</dbReference>
<dbReference type="Pfam" id="PF00201">
    <property type="entry name" value="UDPGT"/>
    <property type="match status" value="1"/>
</dbReference>
<comment type="caution">
    <text evidence="4">The sequence shown here is derived from an EMBL/GenBank/DDBJ whole genome shotgun (WGS) entry which is preliminary data.</text>
</comment>
<dbReference type="InterPro" id="IPR058980">
    <property type="entry name" value="Glyco_transf_N"/>
</dbReference>
<keyword evidence="2" id="KW-0808">Transferase</keyword>
<evidence type="ECO:0000259" key="3">
    <source>
        <dbReference type="Pfam" id="PF26168"/>
    </source>
</evidence>
<protein>
    <recommendedName>
        <fullName evidence="3">Glycosyltransferase N-terminal domain-containing protein</fullName>
    </recommendedName>
</protein>
<dbReference type="SUPFAM" id="SSF53756">
    <property type="entry name" value="UDP-Glycosyltransferase/glycogen phosphorylase"/>
    <property type="match status" value="1"/>
</dbReference>
<dbReference type="CDD" id="cd03784">
    <property type="entry name" value="GT1_Gtf-like"/>
    <property type="match status" value="1"/>
</dbReference>
<comment type="similarity">
    <text evidence="1">Belongs to the UDP-glycosyltransferase family.</text>
</comment>
<dbReference type="Gene3D" id="3.40.50.2000">
    <property type="entry name" value="Glycogen Phosphorylase B"/>
    <property type="match status" value="3"/>
</dbReference>
<accession>A0AAN7G5W1</accession>
<dbReference type="PANTHER" id="PTHR11926:SF774">
    <property type="entry name" value="UDP-GLYCOSYLTRANSFERASE 85A1-RELATED"/>
    <property type="match status" value="1"/>
</dbReference>
<dbReference type="GO" id="GO:0080044">
    <property type="term" value="F:quercetin 7-O-glucosyltransferase activity"/>
    <property type="evidence" value="ECO:0007669"/>
    <property type="project" value="TreeGrafter"/>
</dbReference>
<dbReference type="EMBL" id="JAXUIC010000001">
    <property type="protein sequence ID" value="KAK4605970.1"/>
    <property type="molecule type" value="Genomic_DNA"/>
</dbReference>
<evidence type="ECO:0000256" key="2">
    <source>
        <dbReference type="ARBA" id="ARBA00022679"/>
    </source>
</evidence>
<reference evidence="4 5" key="1">
    <citation type="journal article" date="2023" name="G3 (Bethesda)">
        <title>A haplotype-resolved chromosome-scale genome for Quercus rubra L. provides insights into the genetics of adaptive traits for red oak species.</title>
        <authorList>
            <person name="Kapoor B."/>
            <person name="Jenkins J."/>
            <person name="Schmutz J."/>
            <person name="Zhebentyayeva T."/>
            <person name="Kuelheim C."/>
            <person name="Coggeshall M."/>
            <person name="Heim C."/>
            <person name="Lasky J.R."/>
            <person name="Leites L."/>
            <person name="Islam-Faridi N."/>
            <person name="Romero-Severson J."/>
            <person name="DeLeo V.L."/>
            <person name="Lucas S.M."/>
            <person name="Lazic D."/>
            <person name="Gailing O."/>
            <person name="Carlson J."/>
            <person name="Staton M."/>
        </authorList>
    </citation>
    <scope>NUCLEOTIDE SEQUENCE [LARGE SCALE GENOMIC DNA]</scope>
    <source>
        <strain evidence="4">Pseudo-F2</strain>
    </source>
</reference>
<sequence length="330" mass="37387">MDSTGAEPTTVLHVVAMPFPCQGHINALMSLCKLLSSRKHNLLITFVVTEEWLRCIGSEPKPDNIRFASIPTVIERAKAVDFCGFNEVVKTKMEAPFEQLLDRLEPPVARIIADFELQWSFGVGIRRNIPLASLWTMSAAFFSSLHHYHVFAQAQPQLLPLHLIAALRNSGVRFLWVARGEASRLKESCGDTGLVVPWCDQLRVLCHPSIGGFWSHCGWNSTLEAVYAGIPMFTFPLFLDQVPNSRQIVEDWKIGWRVNRAQVGSEILVTKEDILELVQRFMELENCERKKTWKRARELKNVCHQAITEGGSSHSHLDAFVSDFLEVKNH</sequence>
<evidence type="ECO:0000313" key="4">
    <source>
        <dbReference type="EMBL" id="KAK4605970.1"/>
    </source>
</evidence>
<organism evidence="4 5">
    <name type="scientific">Quercus rubra</name>
    <name type="common">Northern red oak</name>
    <name type="synonym">Quercus borealis</name>
    <dbReference type="NCBI Taxonomy" id="3512"/>
    <lineage>
        <taxon>Eukaryota</taxon>
        <taxon>Viridiplantae</taxon>
        <taxon>Streptophyta</taxon>
        <taxon>Embryophyta</taxon>
        <taxon>Tracheophyta</taxon>
        <taxon>Spermatophyta</taxon>
        <taxon>Magnoliopsida</taxon>
        <taxon>eudicotyledons</taxon>
        <taxon>Gunneridae</taxon>
        <taxon>Pentapetalae</taxon>
        <taxon>rosids</taxon>
        <taxon>fabids</taxon>
        <taxon>Fagales</taxon>
        <taxon>Fagaceae</taxon>
        <taxon>Quercus</taxon>
    </lineage>
</organism>
<gene>
    <name evidence="4" type="ORF">RGQ29_000310</name>
</gene>
<dbReference type="GO" id="GO:0080043">
    <property type="term" value="F:quercetin 3-O-glucosyltransferase activity"/>
    <property type="evidence" value="ECO:0007669"/>
    <property type="project" value="TreeGrafter"/>
</dbReference>
<evidence type="ECO:0000313" key="5">
    <source>
        <dbReference type="Proteomes" id="UP001324115"/>
    </source>
</evidence>
<feature type="domain" description="Glycosyltransferase N-terminal" evidence="3">
    <location>
        <begin position="13"/>
        <end position="53"/>
    </location>
</feature>
<keyword evidence="5" id="KW-1185">Reference proteome</keyword>
<evidence type="ECO:0000256" key="1">
    <source>
        <dbReference type="ARBA" id="ARBA00009995"/>
    </source>
</evidence>
<dbReference type="AlphaFoldDB" id="A0AAN7G5W1"/>